<gene>
    <name evidence="6" type="ORF">FCN18_02205</name>
</gene>
<keyword evidence="1" id="KW-0805">Transcription regulation</keyword>
<evidence type="ECO:0000256" key="3">
    <source>
        <dbReference type="ARBA" id="ARBA00023163"/>
    </source>
</evidence>
<dbReference type="InterPro" id="IPR009057">
    <property type="entry name" value="Homeodomain-like_sf"/>
</dbReference>
<proteinExistence type="predicted"/>
<evidence type="ECO:0000313" key="6">
    <source>
        <dbReference type="EMBL" id="TKG73407.1"/>
    </source>
</evidence>
<dbReference type="EMBL" id="SWMS01000001">
    <property type="protein sequence ID" value="TKG73407.1"/>
    <property type="molecule type" value="Genomic_DNA"/>
</dbReference>
<accession>A0ABY2SC67</accession>
<dbReference type="Pfam" id="PF00440">
    <property type="entry name" value="TetR_N"/>
    <property type="match status" value="1"/>
</dbReference>
<dbReference type="SUPFAM" id="SSF46689">
    <property type="entry name" value="Homeodomain-like"/>
    <property type="match status" value="1"/>
</dbReference>
<evidence type="ECO:0000256" key="4">
    <source>
        <dbReference type="PROSITE-ProRule" id="PRU00335"/>
    </source>
</evidence>
<sequence>MADAAPSEPRLRADAKRNAEQIRRAAIGAFQGRGLSVPLEEVAEVAGVSKGTIFNRFGGRIGLIEAVIEEVVAAELHAIIDRTRSIADAGQRLAYYVTAIRDLQYRQPAVVDTMLQTYPDSPSLMEICRVGTEMNEELIAAGRASGALRPELTADDLQALLHDNALALKHGTRPRRDDYDRRTTYLLDGILAGAGDPSTSRCPPR</sequence>
<name>A0ABY2SC67_9PSEU</name>
<dbReference type="SUPFAM" id="SSF48498">
    <property type="entry name" value="Tetracyclin repressor-like, C-terminal domain"/>
    <property type="match status" value="1"/>
</dbReference>
<feature type="DNA-binding region" description="H-T-H motif" evidence="4">
    <location>
        <begin position="38"/>
        <end position="57"/>
    </location>
</feature>
<evidence type="ECO:0000313" key="7">
    <source>
        <dbReference type="Proteomes" id="UP000309992"/>
    </source>
</evidence>
<evidence type="ECO:0000256" key="2">
    <source>
        <dbReference type="ARBA" id="ARBA00023125"/>
    </source>
</evidence>
<organism evidence="6 7">
    <name type="scientific">Prauserella endophytica</name>
    <dbReference type="NCBI Taxonomy" id="1592324"/>
    <lineage>
        <taxon>Bacteria</taxon>
        <taxon>Bacillati</taxon>
        <taxon>Actinomycetota</taxon>
        <taxon>Actinomycetes</taxon>
        <taxon>Pseudonocardiales</taxon>
        <taxon>Pseudonocardiaceae</taxon>
        <taxon>Prauserella</taxon>
        <taxon>Prauserella coralliicola group</taxon>
    </lineage>
</organism>
<keyword evidence="3" id="KW-0804">Transcription</keyword>
<feature type="domain" description="HTH tetR-type" evidence="5">
    <location>
        <begin position="16"/>
        <end position="75"/>
    </location>
</feature>
<comment type="caution">
    <text evidence="6">The sequence shown here is derived from an EMBL/GenBank/DDBJ whole genome shotgun (WGS) entry which is preliminary data.</text>
</comment>
<evidence type="ECO:0000259" key="5">
    <source>
        <dbReference type="PROSITE" id="PS50977"/>
    </source>
</evidence>
<dbReference type="Gene3D" id="1.10.357.10">
    <property type="entry name" value="Tetracycline Repressor, domain 2"/>
    <property type="match status" value="1"/>
</dbReference>
<dbReference type="InterPro" id="IPR036271">
    <property type="entry name" value="Tet_transcr_reg_TetR-rel_C_sf"/>
</dbReference>
<protein>
    <submittedName>
        <fullName evidence="6">TetR/AcrR family transcriptional regulator</fullName>
    </submittedName>
</protein>
<reference evidence="6 7" key="1">
    <citation type="journal article" date="2015" name="Antonie Van Leeuwenhoek">
        <title>Prauserella endophytica sp. nov., an endophytic actinobacterium isolated from Tamarix taklamakanensis.</title>
        <authorList>
            <person name="Liu J.M."/>
            <person name="Habden X."/>
            <person name="Guo L."/>
            <person name="Tuo L."/>
            <person name="Jiang Z.K."/>
            <person name="Liu S.W."/>
            <person name="Liu X.F."/>
            <person name="Chen L."/>
            <person name="Li R.F."/>
            <person name="Zhang Y.Q."/>
            <person name="Sun C.H."/>
        </authorList>
    </citation>
    <scope>NUCLEOTIDE SEQUENCE [LARGE SCALE GENOMIC DNA]</scope>
    <source>
        <strain evidence="6 7">CGMCC 4.7182</strain>
    </source>
</reference>
<dbReference type="InterPro" id="IPR001647">
    <property type="entry name" value="HTH_TetR"/>
</dbReference>
<dbReference type="RefSeq" id="WP_112266759.1">
    <property type="nucleotide sequence ID" value="NZ_SWMS01000001.1"/>
</dbReference>
<dbReference type="PANTHER" id="PTHR30055">
    <property type="entry name" value="HTH-TYPE TRANSCRIPTIONAL REGULATOR RUTR"/>
    <property type="match status" value="1"/>
</dbReference>
<dbReference type="PANTHER" id="PTHR30055:SF234">
    <property type="entry name" value="HTH-TYPE TRANSCRIPTIONAL REGULATOR BETI"/>
    <property type="match status" value="1"/>
</dbReference>
<evidence type="ECO:0000256" key="1">
    <source>
        <dbReference type="ARBA" id="ARBA00023015"/>
    </source>
</evidence>
<keyword evidence="7" id="KW-1185">Reference proteome</keyword>
<dbReference type="Proteomes" id="UP000309992">
    <property type="component" value="Unassembled WGS sequence"/>
</dbReference>
<dbReference type="PROSITE" id="PS50977">
    <property type="entry name" value="HTH_TETR_2"/>
    <property type="match status" value="1"/>
</dbReference>
<dbReference type="InterPro" id="IPR050109">
    <property type="entry name" value="HTH-type_TetR-like_transc_reg"/>
</dbReference>
<keyword evidence="2 4" id="KW-0238">DNA-binding</keyword>